<organism evidence="1">
    <name type="scientific">Salvia splendens</name>
    <name type="common">Scarlet sage</name>
    <dbReference type="NCBI Taxonomy" id="180675"/>
    <lineage>
        <taxon>Eukaryota</taxon>
        <taxon>Viridiplantae</taxon>
        <taxon>Streptophyta</taxon>
        <taxon>Embryophyta</taxon>
        <taxon>Tracheophyta</taxon>
        <taxon>Spermatophyta</taxon>
        <taxon>Magnoliopsida</taxon>
        <taxon>eudicotyledons</taxon>
        <taxon>Gunneridae</taxon>
        <taxon>Pentapetalae</taxon>
        <taxon>asterids</taxon>
        <taxon>lamiids</taxon>
        <taxon>Lamiales</taxon>
        <taxon>Lamiaceae</taxon>
        <taxon>Nepetoideae</taxon>
        <taxon>Mentheae</taxon>
        <taxon>Salviinae</taxon>
        <taxon>Salvia</taxon>
        <taxon>Salvia subgen. Calosphace</taxon>
        <taxon>core Calosphace</taxon>
    </lineage>
</organism>
<accession>A0A8X8XYV0</accession>
<evidence type="ECO:0000313" key="1">
    <source>
        <dbReference type="EMBL" id="KAG6423015.1"/>
    </source>
</evidence>
<proteinExistence type="predicted"/>
<reference evidence="1" key="1">
    <citation type="submission" date="2018-01" db="EMBL/GenBank/DDBJ databases">
        <authorList>
            <person name="Mao J.F."/>
        </authorList>
    </citation>
    <scope>NUCLEOTIDE SEQUENCE</scope>
    <source>
        <strain evidence="1">Huo1</strain>
        <tissue evidence="1">Leaf</tissue>
    </source>
</reference>
<keyword evidence="2" id="KW-1185">Reference proteome</keyword>
<sequence>MKNSTSSTKSQDLLEAIKASEVVEDRVRLLQELEDIDVNEKSSVNSLIEALTIYWEDYTCLDISQCTLNKTVLQVAAKYFETDISGCLIQFLALGSKANVWCRKHLQMTLMSLEDSPEEEHSSFFYQVTAWFHIIATYYYKSESEYAVPKDKFTLIELFLRIVFKHPKLILDLLGYSAAIYSALARYPISVNRELVGSLENFIAEQFTLMKDLVSEIKRINILGPELLKAAQMTVDAATRLCKVYCNDVNWDIYRAKTENESLRDCKVTENGDHVVHVTNCTIKKLCELGTAAASDGGSLVSLLNMSWKGVVSLLQFGRGSLATKVNITDIIMNLISLASESLRCAADTWSSSTKEEVSVAEAKRSFLPVKFYLINAVRIVSQYQSQAFLVYKEIAMLVVMILTFRIALSMVERLKSASEVLAEILEPTSLHLLNTLLYSALVKQEEKLQILDWLFSNSGDMSSVTVGISSCHNSLDVIFTISSNDLNKERVFFLGRVALFLSLVLCAPDLEDDIRIGIARKLGWLLDTLVYEDVYCSTLFLQTPLNSSQNHELAYQPMVCAVLHALKTFMIVVSSSQAWDEVESFLSENLFHPHHLCWDIFTELWCFVLRHAERSMVNDVIDKLCSLLMLTSQESALLPHSSLRKTARLICTIVTYGPEFLADQVYGSIFESTTTQNVLNVHASLHMEGFPLNLLSEKKRCMAKQRIVTEYYDFLESFEDASPRESSVYGAPVFALRAALQSLQVSLSDTDMKTVKFLIAIVRKYRSSSDNAIKDGYRMLLGELLEIISSMKHLYSFDEMEEVILELQNLFISRPSYSDDQLLLCKPNLVCFMTGLGHMKLPDCDDSARSSAACELYQMLLRERHWAFVHLAITAFGYFASHTSCDELWRFVPQDAALSFDLQRGSETDQDGFMSELKVVLEKDMACPTIQGSPDQIALLVKEGQVLKEICRDSVKCAPVVTLCDMMDVENEKQPSKKRKLPNEISRGAELLQSGLKIMLDGLSDWQQNQPDSSEAREKFLSHFSCLEDVVAHLAKLADSS</sequence>
<dbReference type="InterPro" id="IPR027902">
    <property type="entry name" value="DUF4487"/>
</dbReference>
<dbReference type="EMBL" id="PNBA02000005">
    <property type="protein sequence ID" value="KAG6423015.1"/>
    <property type="molecule type" value="Genomic_DNA"/>
</dbReference>
<protein>
    <submittedName>
        <fullName evidence="1">Uncharacterized protein</fullName>
    </submittedName>
</protein>
<dbReference type="PANTHER" id="PTHR36702:SF1">
    <property type="entry name" value="HOLLIDAY JUNCTION RESOLVASE"/>
    <property type="match status" value="1"/>
</dbReference>
<dbReference type="Pfam" id="PF14868">
    <property type="entry name" value="DUF4487"/>
    <property type="match status" value="1"/>
</dbReference>
<evidence type="ECO:0000313" key="2">
    <source>
        <dbReference type="Proteomes" id="UP000298416"/>
    </source>
</evidence>
<dbReference type="Proteomes" id="UP000298416">
    <property type="component" value="Unassembled WGS sequence"/>
</dbReference>
<dbReference type="PANTHER" id="PTHR36702">
    <property type="entry name" value="HOLLIDAY JUNCTION RESOLVASE"/>
    <property type="match status" value="1"/>
</dbReference>
<dbReference type="AlphaFoldDB" id="A0A8X8XYV0"/>
<reference evidence="1" key="2">
    <citation type="submission" date="2020-08" db="EMBL/GenBank/DDBJ databases">
        <title>Plant Genome Project.</title>
        <authorList>
            <person name="Zhang R.-G."/>
        </authorList>
    </citation>
    <scope>NUCLEOTIDE SEQUENCE</scope>
    <source>
        <strain evidence="1">Huo1</strain>
        <tissue evidence="1">Leaf</tissue>
    </source>
</reference>
<gene>
    <name evidence="1" type="ORF">SASPL_113398</name>
</gene>
<comment type="caution">
    <text evidence="1">The sequence shown here is derived from an EMBL/GenBank/DDBJ whole genome shotgun (WGS) entry which is preliminary data.</text>
</comment>
<name>A0A8X8XYV0_SALSN</name>